<dbReference type="SMART" id="SM00146">
    <property type="entry name" value="PI3Kc"/>
    <property type="match status" value="1"/>
</dbReference>
<dbReference type="GO" id="GO:0004674">
    <property type="term" value="F:protein serine/threonine kinase activity"/>
    <property type="evidence" value="ECO:0007669"/>
    <property type="project" value="UniProtKB-EC"/>
</dbReference>
<reference evidence="11" key="2">
    <citation type="journal article" date="2015" name="Gigascience">
        <title>Reconstructing a comprehensive transcriptome assembly of a white-pupal translocated strain of the pest fruit fly Bactrocera cucurbitae.</title>
        <authorList>
            <person name="Sim S.B."/>
            <person name="Calla B."/>
            <person name="Hall B."/>
            <person name="DeRego T."/>
            <person name="Geib S.M."/>
        </authorList>
    </citation>
    <scope>NUCLEOTIDE SEQUENCE</scope>
</reference>
<protein>
    <recommendedName>
        <fullName evidence="2">non-specific serine/threonine protein kinase</fullName>
        <ecNumber evidence="2">2.7.11.1</ecNumber>
    </recommendedName>
</protein>
<name>A0A0A1WFN9_ZEUCU</name>
<dbReference type="Pfam" id="PF00454">
    <property type="entry name" value="PI3_PI4_kinase"/>
    <property type="match status" value="1"/>
</dbReference>
<dbReference type="InterPro" id="IPR000403">
    <property type="entry name" value="PI3/4_kinase_cat_dom"/>
</dbReference>
<dbReference type="Gene3D" id="1.10.1070.11">
    <property type="entry name" value="Phosphatidylinositol 3-/4-kinase, catalytic domain"/>
    <property type="match status" value="1"/>
</dbReference>
<dbReference type="EMBL" id="GBXI01016771">
    <property type="protein sequence ID" value="JAC97520.1"/>
    <property type="molecule type" value="Transcribed_RNA"/>
</dbReference>
<dbReference type="PANTHER" id="PTHR37079:SF4">
    <property type="entry name" value="SERINE_THREONINE-PROTEIN KINASE ATM"/>
    <property type="match status" value="1"/>
</dbReference>
<dbReference type="PANTHER" id="PTHR37079">
    <property type="entry name" value="SERINE/THREONINE-PROTEIN KINASE ATM"/>
    <property type="match status" value="1"/>
</dbReference>
<dbReference type="SUPFAM" id="SSF56112">
    <property type="entry name" value="Protein kinase-like (PK-like)"/>
    <property type="match status" value="1"/>
</dbReference>
<evidence type="ECO:0000256" key="6">
    <source>
        <dbReference type="ARBA" id="ARBA00022777"/>
    </source>
</evidence>
<evidence type="ECO:0000256" key="1">
    <source>
        <dbReference type="ARBA" id="ARBA00004123"/>
    </source>
</evidence>
<keyword evidence="5" id="KW-0227">DNA damage</keyword>
<dbReference type="PROSITE" id="PS50290">
    <property type="entry name" value="PI3_4_KINASE_3"/>
    <property type="match status" value="1"/>
</dbReference>
<dbReference type="GO" id="GO:0006281">
    <property type="term" value="P:DNA repair"/>
    <property type="evidence" value="ECO:0007669"/>
    <property type="project" value="InterPro"/>
</dbReference>
<dbReference type="GO" id="GO:0005634">
    <property type="term" value="C:nucleus"/>
    <property type="evidence" value="ECO:0007669"/>
    <property type="project" value="UniProtKB-SubCell"/>
</dbReference>
<evidence type="ECO:0000256" key="3">
    <source>
        <dbReference type="ARBA" id="ARBA00022679"/>
    </source>
</evidence>
<dbReference type="PROSITE" id="PS00915">
    <property type="entry name" value="PI3_4_KINASE_1"/>
    <property type="match status" value="1"/>
</dbReference>
<dbReference type="SMART" id="SM01343">
    <property type="entry name" value="FATC"/>
    <property type="match status" value="1"/>
</dbReference>
<dbReference type="CDD" id="cd05171">
    <property type="entry name" value="PIKKc_ATM"/>
    <property type="match status" value="1"/>
</dbReference>
<dbReference type="Gene3D" id="3.30.1010.10">
    <property type="entry name" value="Phosphatidylinositol 3-kinase Catalytic Subunit, Chain A, domain 4"/>
    <property type="match status" value="1"/>
</dbReference>
<keyword evidence="8" id="KW-0539">Nucleus</keyword>
<keyword evidence="6 11" id="KW-0418">Kinase</keyword>
<dbReference type="AlphaFoldDB" id="A0A0A1WFN9"/>
<dbReference type="InterPro" id="IPR044107">
    <property type="entry name" value="PIKKc_ATM"/>
</dbReference>
<sequence length="336" mass="38092">MLQKKLKCLCSDGKSRPQLLKGRDDLRQDAVMQQYFSLMNILLGCDAKTSEQKINIRTYKVVPLSMRSGILEWCENTVPIGVYLGSGSDKSGAHRKYRPADITPHKCRQISMSHLKSDIQKRMSVYEEICAKIKPVFHYFLLEKFLVPGIWFERRLAYIHSLAVNSMVGFVVGLGDRHTQNILVDEKTAEVIHIDFGIAFEQGKIMPTPETVPFRLTRDMVAPMGICETGGMFKKACQSTLEVLRKNQSVIITILEVLLYDPLYIWNVVQTPSGSIADEKNLTAQRALLCVQHKLEGRLSNITGTVNTDVQVQRLINDAVSKQNLCRLYPGWDPYL</sequence>
<evidence type="ECO:0000313" key="11">
    <source>
        <dbReference type="EMBL" id="JAC97520.1"/>
    </source>
</evidence>
<dbReference type="InterPro" id="IPR038980">
    <property type="entry name" value="ATM_plant"/>
</dbReference>
<dbReference type="EC" id="2.7.11.1" evidence="2"/>
<keyword evidence="4" id="KW-0547">Nucleotide-binding</keyword>
<organism evidence="11">
    <name type="scientific">Zeugodacus cucurbitae</name>
    <name type="common">Melon fruit fly</name>
    <name type="synonym">Bactrocera cucurbitae</name>
    <dbReference type="NCBI Taxonomy" id="28588"/>
    <lineage>
        <taxon>Eukaryota</taxon>
        <taxon>Metazoa</taxon>
        <taxon>Ecdysozoa</taxon>
        <taxon>Arthropoda</taxon>
        <taxon>Hexapoda</taxon>
        <taxon>Insecta</taxon>
        <taxon>Pterygota</taxon>
        <taxon>Neoptera</taxon>
        <taxon>Endopterygota</taxon>
        <taxon>Diptera</taxon>
        <taxon>Brachycera</taxon>
        <taxon>Muscomorpha</taxon>
        <taxon>Tephritoidea</taxon>
        <taxon>Tephritidae</taxon>
        <taxon>Zeugodacus</taxon>
        <taxon>Zeugodacus</taxon>
    </lineage>
</organism>
<feature type="domain" description="PI3K/PI4K catalytic" evidence="9">
    <location>
        <begin position="1"/>
        <end position="310"/>
    </location>
</feature>
<dbReference type="InterPro" id="IPR011009">
    <property type="entry name" value="Kinase-like_dom_sf"/>
</dbReference>
<evidence type="ECO:0000256" key="8">
    <source>
        <dbReference type="ARBA" id="ARBA00023242"/>
    </source>
</evidence>
<dbReference type="GO" id="GO:0005524">
    <property type="term" value="F:ATP binding"/>
    <property type="evidence" value="ECO:0007669"/>
    <property type="project" value="UniProtKB-KW"/>
</dbReference>
<accession>A0A0A1WFN9</accession>
<dbReference type="PROSITE" id="PS00916">
    <property type="entry name" value="PI3_4_KINASE_2"/>
    <property type="match status" value="1"/>
</dbReference>
<gene>
    <name evidence="11" type="primary">tefu_1</name>
    <name evidence="11" type="ORF">g.21592</name>
</gene>
<evidence type="ECO:0000256" key="4">
    <source>
        <dbReference type="ARBA" id="ARBA00022741"/>
    </source>
</evidence>
<evidence type="ECO:0000256" key="2">
    <source>
        <dbReference type="ARBA" id="ARBA00012513"/>
    </source>
</evidence>
<evidence type="ECO:0000256" key="7">
    <source>
        <dbReference type="ARBA" id="ARBA00022840"/>
    </source>
</evidence>
<evidence type="ECO:0000256" key="5">
    <source>
        <dbReference type="ARBA" id="ARBA00022763"/>
    </source>
</evidence>
<keyword evidence="3" id="KW-0808">Transferase</keyword>
<dbReference type="Pfam" id="PF02260">
    <property type="entry name" value="FATC"/>
    <property type="match status" value="1"/>
</dbReference>
<dbReference type="InterPro" id="IPR036940">
    <property type="entry name" value="PI3/4_kinase_cat_sf"/>
</dbReference>
<feature type="domain" description="FATC" evidence="10">
    <location>
        <begin position="304"/>
        <end position="336"/>
    </location>
</feature>
<evidence type="ECO:0000259" key="10">
    <source>
        <dbReference type="PROSITE" id="PS51190"/>
    </source>
</evidence>
<keyword evidence="7" id="KW-0067">ATP-binding</keyword>
<dbReference type="PROSITE" id="PS51190">
    <property type="entry name" value="FATC"/>
    <property type="match status" value="1"/>
</dbReference>
<dbReference type="InterPro" id="IPR003152">
    <property type="entry name" value="FATC_dom"/>
</dbReference>
<dbReference type="InterPro" id="IPR018936">
    <property type="entry name" value="PI3/4_kinase_CS"/>
</dbReference>
<evidence type="ECO:0000259" key="9">
    <source>
        <dbReference type="PROSITE" id="PS50290"/>
    </source>
</evidence>
<reference evidence="11" key="1">
    <citation type="submission" date="2014-11" db="EMBL/GenBank/DDBJ databases">
        <authorList>
            <person name="Geib S."/>
        </authorList>
    </citation>
    <scope>NUCLEOTIDE SEQUENCE</scope>
</reference>
<proteinExistence type="predicted"/>
<comment type="subcellular location">
    <subcellularLocation>
        <location evidence="1">Nucleus</location>
    </subcellularLocation>
</comment>